<dbReference type="eggNOG" id="COG1177">
    <property type="taxonomic scope" value="Bacteria"/>
</dbReference>
<dbReference type="PATRIC" id="fig|1389489.3.peg.748"/>
<dbReference type="CDD" id="cd06261">
    <property type="entry name" value="TM_PBP2"/>
    <property type="match status" value="1"/>
</dbReference>
<sequence>MAAMSVRIGAAPGRATSAAILTVAGVAFLLPLLAMLLFTFRVPGSPADFTLGHYAAVVDPLQELTDDQLLTGIVNSLAIAAITVGLVLLILLPTIILVELRYPAARRAIEFVCLLPLTVPTVVLVVGFVPVYRVVAGAFGSVAWTLSFAIGVIVLPYAYRPIQTAIAALDVVVLSEAARSLGANGLQVVVRILLPTLRRGILSACFLTIAVVLGEFTIASFLNQTTFQTALFLLQQTDPYVAAIFALFALALAFALLLAIGRLGSFRPTRRAAR</sequence>
<dbReference type="STRING" id="1389489.O159_07750"/>
<proteinExistence type="inferred from homology"/>
<evidence type="ECO:0000256" key="1">
    <source>
        <dbReference type="ARBA" id="ARBA00004429"/>
    </source>
</evidence>
<dbReference type="GO" id="GO:0005886">
    <property type="term" value="C:plasma membrane"/>
    <property type="evidence" value="ECO:0007669"/>
    <property type="project" value="UniProtKB-SubCell"/>
</dbReference>
<reference evidence="10 11" key="1">
    <citation type="journal article" date="2013" name="Genome Announc.">
        <title>Complete Genome Sequence of Leifsonia xyli subsp. cynodontis Strain DSM46306, a Gram-Positive Bacterial Pathogen of Grasses.</title>
        <authorList>
            <person name="Monteiro-Vitorello C.B."/>
            <person name="Zerillo M.M."/>
            <person name="Van Sluys M.A."/>
            <person name="Camargo L.E."/>
            <person name="Kitajima J.P."/>
        </authorList>
    </citation>
    <scope>NUCLEOTIDE SEQUENCE [LARGE SCALE GENOMIC DNA]</scope>
    <source>
        <strain evidence="10 11">DSM 46306</strain>
    </source>
</reference>
<keyword evidence="11" id="KW-1185">Reference proteome</keyword>
<keyword evidence="6 8" id="KW-1133">Transmembrane helix</keyword>
<comment type="similarity">
    <text evidence="8">Belongs to the binding-protein-dependent transport system permease family.</text>
</comment>
<name>U3P663_LEIXC</name>
<dbReference type="InterPro" id="IPR000515">
    <property type="entry name" value="MetI-like"/>
</dbReference>
<dbReference type="AlphaFoldDB" id="U3P663"/>
<evidence type="ECO:0000256" key="4">
    <source>
        <dbReference type="ARBA" id="ARBA00022519"/>
    </source>
</evidence>
<comment type="subcellular location">
    <subcellularLocation>
        <location evidence="1">Cell inner membrane</location>
        <topology evidence="1">Multi-pass membrane protein</topology>
    </subcellularLocation>
    <subcellularLocation>
        <location evidence="8">Cell membrane</location>
        <topology evidence="8">Multi-pass membrane protein</topology>
    </subcellularLocation>
</comment>
<dbReference type="Proteomes" id="UP000016743">
    <property type="component" value="Chromosome"/>
</dbReference>
<evidence type="ECO:0000313" key="10">
    <source>
        <dbReference type="EMBL" id="AGW40934.1"/>
    </source>
</evidence>
<evidence type="ECO:0000313" key="11">
    <source>
        <dbReference type="Proteomes" id="UP000016743"/>
    </source>
</evidence>
<keyword evidence="7 8" id="KW-0472">Membrane</keyword>
<evidence type="ECO:0000256" key="5">
    <source>
        <dbReference type="ARBA" id="ARBA00022692"/>
    </source>
</evidence>
<dbReference type="InterPro" id="IPR035906">
    <property type="entry name" value="MetI-like_sf"/>
</dbReference>
<dbReference type="Gene3D" id="1.10.3720.10">
    <property type="entry name" value="MetI-like"/>
    <property type="match status" value="1"/>
</dbReference>
<evidence type="ECO:0000256" key="8">
    <source>
        <dbReference type="RuleBase" id="RU363032"/>
    </source>
</evidence>
<feature type="transmembrane region" description="Helical" evidence="8">
    <location>
        <begin position="20"/>
        <end position="40"/>
    </location>
</feature>
<dbReference type="HOGENOM" id="CLU_016047_3_2_11"/>
<keyword evidence="5 8" id="KW-0812">Transmembrane</keyword>
<feature type="domain" description="ABC transmembrane type-1" evidence="9">
    <location>
        <begin position="73"/>
        <end position="258"/>
    </location>
</feature>
<dbReference type="SUPFAM" id="SSF161098">
    <property type="entry name" value="MetI-like"/>
    <property type="match status" value="1"/>
</dbReference>
<feature type="transmembrane region" description="Helical" evidence="8">
    <location>
        <begin position="201"/>
        <end position="222"/>
    </location>
</feature>
<evidence type="ECO:0000256" key="6">
    <source>
        <dbReference type="ARBA" id="ARBA00022989"/>
    </source>
</evidence>
<protein>
    <recommendedName>
        <fullName evidence="9">ABC transmembrane type-1 domain-containing protein</fullName>
    </recommendedName>
</protein>
<dbReference type="KEGG" id="lxy:O159_07750"/>
<feature type="transmembrane region" description="Helical" evidence="8">
    <location>
        <begin position="242"/>
        <end position="264"/>
    </location>
</feature>
<dbReference type="PANTHER" id="PTHR43357">
    <property type="entry name" value="INNER MEMBRANE ABC TRANSPORTER PERMEASE PROTEIN YDCV"/>
    <property type="match status" value="1"/>
</dbReference>
<dbReference type="EMBL" id="CP006734">
    <property type="protein sequence ID" value="AGW40934.1"/>
    <property type="molecule type" value="Genomic_DNA"/>
</dbReference>
<gene>
    <name evidence="10" type="ORF">O159_07750</name>
</gene>
<dbReference type="PANTHER" id="PTHR43357:SF4">
    <property type="entry name" value="INNER MEMBRANE ABC TRANSPORTER PERMEASE PROTEIN YDCV"/>
    <property type="match status" value="1"/>
</dbReference>
<dbReference type="GO" id="GO:0055085">
    <property type="term" value="P:transmembrane transport"/>
    <property type="evidence" value="ECO:0007669"/>
    <property type="project" value="InterPro"/>
</dbReference>
<feature type="transmembrane region" description="Helical" evidence="8">
    <location>
        <begin position="138"/>
        <end position="159"/>
    </location>
</feature>
<keyword evidence="3" id="KW-1003">Cell membrane</keyword>
<evidence type="ECO:0000256" key="2">
    <source>
        <dbReference type="ARBA" id="ARBA00022448"/>
    </source>
</evidence>
<dbReference type="Pfam" id="PF00528">
    <property type="entry name" value="BPD_transp_1"/>
    <property type="match status" value="1"/>
</dbReference>
<feature type="transmembrane region" description="Helical" evidence="8">
    <location>
        <begin position="112"/>
        <end position="132"/>
    </location>
</feature>
<keyword evidence="2 8" id="KW-0813">Transport</keyword>
<evidence type="ECO:0000256" key="7">
    <source>
        <dbReference type="ARBA" id="ARBA00023136"/>
    </source>
</evidence>
<evidence type="ECO:0000256" key="3">
    <source>
        <dbReference type="ARBA" id="ARBA00022475"/>
    </source>
</evidence>
<feature type="transmembrane region" description="Helical" evidence="8">
    <location>
        <begin position="77"/>
        <end position="100"/>
    </location>
</feature>
<accession>U3P663</accession>
<dbReference type="PROSITE" id="PS50928">
    <property type="entry name" value="ABC_TM1"/>
    <property type="match status" value="1"/>
</dbReference>
<organism evidence="10 11">
    <name type="scientific">Leifsonia xyli subsp. cynodontis DSM 46306</name>
    <dbReference type="NCBI Taxonomy" id="1389489"/>
    <lineage>
        <taxon>Bacteria</taxon>
        <taxon>Bacillati</taxon>
        <taxon>Actinomycetota</taxon>
        <taxon>Actinomycetes</taxon>
        <taxon>Micrococcales</taxon>
        <taxon>Microbacteriaceae</taxon>
        <taxon>Leifsonia</taxon>
    </lineage>
</organism>
<evidence type="ECO:0000259" key="9">
    <source>
        <dbReference type="PROSITE" id="PS50928"/>
    </source>
</evidence>
<keyword evidence="4" id="KW-0997">Cell inner membrane</keyword>